<gene>
    <name evidence="1" type="ORF">BRADI_1g60656v3</name>
</gene>
<dbReference type="AlphaFoldDB" id="A0A0Q3HFB4"/>
<dbReference type="Gramene" id="KQK21416">
    <property type="protein sequence ID" value="KQK21416"/>
    <property type="gene ID" value="BRADI_1g60656v3"/>
</dbReference>
<protein>
    <recommendedName>
        <fullName evidence="4">Reverse transcriptase zinc-binding domain-containing protein</fullName>
    </recommendedName>
</protein>
<dbReference type="InParanoid" id="A0A0Q3HFB4"/>
<evidence type="ECO:0008006" key="4">
    <source>
        <dbReference type="Google" id="ProtNLM"/>
    </source>
</evidence>
<accession>A0A0Q3HFB4</accession>
<organism evidence="1">
    <name type="scientific">Brachypodium distachyon</name>
    <name type="common">Purple false brome</name>
    <name type="synonym">Trachynia distachya</name>
    <dbReference type="NCBI Taxonomy" id="15368"/>
    <lineage>
        <taxon>Eukaryota</taxon>
        <taxon>Viridiplantae</taxon>
        <taxon>Streptophyta</taxon>
        <taxon>Embryophyta</taxon>
        <taxon>Tracheophyta</taxon>
        <taxon>Spermatophyta</taxon>
        <taxon>Magnoliopsida</taxon>
        <taxon>Liliopsida</taxon>
        <taxon>Poales</taxon>
        <taxon>Poaceae</taxon>
        <taxon>BOP clade</taxon>
        <taxon>Pooideae</taxon>
        <taxon>Stipodae</taxon>
        <taxon>Brachypodieae</taxon>
        <taxon>Brachypodium</taxon>
    </lineage>
</organism>
<evidence type="ECO:0000313" key="3">
    <source>
        <dbReference type="Proteomes" id="UP000008810"/>
    </source>
</evidence>
<sequence>MCCEPETINHLFFSCDITALFWNELADMLNVESLHCYEHVASWWIGNNKYAVVNMVSSAFLWTIWKFKNDLHFGLVLWSGLQVIWHRLWRLLKRWKILCPKKLLGNAVGYASTK</sequence>
<dbReference type="Proteomes" id="UP000008810">
    <property type="component" value="Chromosome 1"/>
</dbReference>
<evidence type="ECO:0000313" key="1">
    <source>
        <dbReference type="EMBL" id="KQK21416.2"/>
    </source>
</evidence>
<reference evidence="1" key="2">
    <citation type="submission" date="2017-06" db="EMBL/GenBank/DDBJ databases">
        <title>WGS assembly of Brachypodium distachyon.</title>
        <authorList>
            <consortium name="The International Brachypodium Initiative"/>
            <person name="Lucas S."/>
            <person name="Harmon-Smith M."/>
            <person name="Lail K."/>
            <person name="Tice H."/>
            <person name="Grimwood J."/>
            <person name="Bruce D."/>
            <person name="Barry K."/>
            <person name="Shu S."/>
            <person name="Lindquist E."/>
            <person name="Wang M."/>
            <person name="Pitluck S."/>
            <person name="Vogel J.P."/>
            <person name="Garvin D.F."/>
            <person name="Mockler T.C."/>
            <person name="Schmutz J."/>
            <person name="Rokhsar D."/>
            <person name="Bevan M.W."/>
        </authorList>
    </citation>
    <scope>NUCLEOTIDE SEQUENCE</scope>
    <source>
        <strain evidence="1">Bd21</strain>
    </source>
</reference>
<reference evidence="1 2" key="1">
    <citation type="journal article" date="2010" name="Nature">
        <title>Genome sequencing and analysis of the model grass Brachypodium distachyon.</title>
        <authorList>
            <consortium name="International Brachypodium Initiative"/>
        </authorList>
    </citation>
    <scope>NUCLEOTIDE SEQUENCE [LARGE SCALE GENOMIC DNA]</scope>
    <source>
        <strain evidence="1 2">Bd21</strain>
    </source>
</reference>
<keyword evidence="3" id="KW-1185">Reference proteome</keyword>
<dbReference type="EnsemblPlants" id="KQK21416">
    <property type="protein sequence ID" value="KQK21416"/>
    <property type="gene ID" value="BRADI_1g60656v3"/>
</dbReference>
<dbReference type="EMBL" id="CM000880">
    <property type="protein sequence ID" value="KQK21416.2"/>
    <property type="molecule type" value="Genomic_DNA"/>
</dbReference>
<dbReference type="ExpressionAtlas" id="A0A0Q3HFB4">
    <property type="expression patterns" value="baseline"/>
</dbReference>
<evidence type="ECO:0000313" key="2">
    <source>
        <dbReference type="EnsemblPlants" id="KQK21416"/>
    </source>
</evidence>
<name>A0A0Q3HFB4_BRADI</name>
<proteinExistence type="predicted"/>
<dbReference type="OrthoDB" id="1938430at2759"/>
<reference evidence="2" key="3">
    <citation type="submission" date="2018-08" db="UniProtKB">
        <authorList>
            <consortium name="EnsemblPlants"/>
        </authorList>
    </citation>
    <scope>IDENTIFICATION</scope>
    <source>
        <strain evidence="2">cv. Bd21</strain>
    </source>
</reference>